<gene>
    <name evidence="2" type="ORF">YBN1229_v1_0784</name>
</gene>
<evidence type="ECO:0000313" key="2">
    <source>
        <dbReference type="EMBL" id="CPR16380.1"/>
    </source>
</evidence>
<protein>
    <recommendedName>
        <fullName evidence="1">SnoaL-like domain-containing protein</fullName>
    </recommendedName>
</protein>
<dbReference type="InterPro" id="IPR032710">
    <property type="entry name" value="NTF2-like_dom_sf"/>
</dbReference>
<dbReference type="PANTHER" id="PTHR34957:SF1">
    <property type="entry name" value="NUCLEAR TRANSPORT FACTOR 2 (NTF2) FAMILY PROTEIN"/>
    <property type="match status" value="1"/>
</dbReference>
<dbReference type="KEGG" id="fil:BN1229_v1_0780"/>
<evidence type="ECO:0000259" key="1">
    <source>
        <dbReference type="Pfam" id="PF13474"/>
    </source>
</evidence>
<sequence length="131" mass="14647">MDQDMEQTEVIAANDRFYAAIRSGDFATMDALWSARDVVSVYHPNWPGITGREEVMASWHDVLVLAEPPEIFPKEVTVIRTERMAFVLCVEEVGGARMTASNVFVKEAGGWRLTCHHARPLPVGAESKKSR</sequence>
<reference evidence="3" key="1">
    <citation type="submission" date="2015-02" db="EMBL/GenBank/DDBJ databases">
        <authorList>
            <person name="Chooi Y.-H."/>
        </authorList>
    </citation>
    <scope>NUCLEOTIDE SEQUENCE [LARGE SCALE GENOMIC DNA]</scope>
    <source>
        <strain evidence="3">strain Y</strain>
    </source>
</reference>
<dbReference type="AlphaFoldDB" id="A0A0D6JCK6"/>
<dbReference type="EMBL" id="LN829119">
    <property type="protein sequence ID" value="CPR16380.1"/>
    <property type="molecule type" value="Genomic_DNA"/>
</dbReference>
<dbReference type="Proteomes" id="UP000033187">
    <property type="component" value="Chromosome 1"/>
</dbReference>
<evidence type="ECO:0000313" key="3">
    <source>
        <dbReference type="Proteomes" id="UP000033187"/>
    </source>
</evidence>
<organism evidence="2 3">
    <name type="scientific">Candidatus Filomicrobium marinum</name>
    <dbReference type="NCBI Taxonomy" id="1608628"/>
    <lineage>
        <taxon>Bacteria</taxon>
        <taxon>Pseudomonadati</taxon>
        <taxon>Pseudomonadota</taxon>
        <taxon>Alphaproteobacteria</taxon>
        <taxon>Hyphomicrobiales</taxon>
        <taxon>Hyphomicrobiaceae</taxon>
        <taxon>Filomicrobium</taxon>
    </lineage>
</organism>
<dbReference type="OrthoDB" id="9786718at2"/>
<dbReference type="Gene3D" id="3.10.450.50">
    <property type="match status" value="1"/>
</dbReference>
<dbReference type="SUPFAM" id="SSF54427">
    <property type="entry name" value="NTF2-like"/>
    <property type="match status" value="1"/>
</dbReference>
<dbReference type="RefSeq" id="WP_052743670.1">
    <property type="nucleotide sequence ID" value="NZ_LN829118.1"/>
</dbReference>
<dbReference type="InterPro" id="IPR037401">
    <property type="entry name" value="SnoaL-like"/>
</dbReference>
<feature type="domain" description="SnoaL-like" evidence="1">
    <location>
        <begin position="10"/>
        <end position="118"/>
    </location>
</feature>
<proteinExistence type="predicted"/>
<name>A0A0D6JCK6_9HYPH</name>
<dbReference type="Pfam" id="PF13474">
    <property type="entry name" value="SnoaL_3"/>
    <property type="match status" value="1"/>
</dbReference>
<dbReference type="KEGG" id="fiy:BN1229_v1_0784"/>
<accession>A0A0D6JCK6</accession>
<keyword evidence="3" id="KW-1185">Reference proteome</keyword>
<dbReference type="PANTHER" id="PTHR34957">
    <property type="entry name" value="NUCLEAR TRANSPORT FACTOR 2 (NTF2) FAMILY PROTEIN"/>
    <property type="match status" value="1"/>
</dbReference>